<gene>
    <name evidence="7" type="ORF">IC006_0543</name>
</gene>
<keyword evidence="1" id="KW-0808">Transferase</keyword>
<evidence type="ECO:0000313" key="7">
    <source>
        <dbReference type="EMBL" id="BBG23259.1"/>
    </source>
</evidence>
<evidence type="ECO:0000313" key="8">
    <source>
        <dbReference type="Proteomes" id="UP000322983"/>
    </source>
</evidence>
<dbReference type="PROSITE" id="PS00108">
    <property type="entry name" value="PROTEIN_KINASE_ST"/>
    <property type="match status" value="1"/>
</dbReference>
<sequence length="334" mass="37153">MKSGDVVSVNYREKTTQPTRPHVALPSSWVGGKISVYSIKSVIGEGGNGYVLLGKYNGKKYAIKVLKVREGQGTVSVTSYFSGLSKEAANLIDLSEWRGMVKIYAVSVDNVIDEIMRSNDSLYLSDPPRLIMEYMEGGILEGAILNDTLFYSNKWNDAVTRVASQVANALQYVHSQGYVHLDVKPNNVFLLSPVRTAEEMEKVEVKLGDLGSATRIGKDVGQLTLEYATPEQIVETASPKMDVFSLGMTIYVSLTRRVDRPDTEHMRKAFSLASKGMMKEARREVDEAKRCLSSWEVGNGGVGLLRDPMLKRMLSPNPWDRPSMKEVTEWLSNL</sequence>
<dbReference type="PROSITE" id="PS50011">
    <property type="entry name" value="PROTEIN_KINASE_DOM"/>
    <property type="match status" value="1"/>
</dbReference>
<name>A0A510DSW9_9CREN</name>
<dbReference type="Gene3D" id="1.10.510.10">
    <property type="entry name" value="Transferase(Phosphotransferase) domain 1"/>
    <property type="match status" value="1"/>
</dbReference>
<dbReference type="GO" id="GO:0004672">
    <property type="term" value="F:protein kinase activity"/>
    <property type="evidence" value="ECO:0007669"/>
    <property type="project" value="InterPro"/>
</dbReference>
<evidence type="ECO:0000256" key="3">
    <source>
        <dbReference type="ARBA" id="ARBA00022777"/>
    </source>
</evidence>
<dbReference type="EMBL" id="AP018929">
    <property type="protein sequence ID" value="BBG23259.1"/>
    <property type="molecule type" value="Genomic_DNA"/>
</dbReference>
<dbReference type="STRING" id="1294262.GCA_001316085_03014"/>
<protein>
    <submittedName>
        <fullName evidence="7">Serine/threonine-protein kinase PknD</fullName>
    </submittedName>
</protein>
<reference evidence="7 8" key="1">
    <citation type="journal article" date="2020" name="Int. J. Syst. Evol. Microbiol.">
        <title>Sulfuracidifex tepidarius gen. nov., sp. nov. and transfer of Sulfolobus metallicus Huber and Stetter 1992 to the genus Sulfuracidifex as Sulfuracidifex metallicus comb. nov.</title>
        <authorList>
            <person name="Itoh T."/>
            <person name="Miura T."/>
            <person name="Sakai H.D."/>
            <person name="Kato S."/>
            <person name="Ohkuma M."/>
            <person name="Takashina T."/>
        </authorList>
    </citation>
    <scope>NUCLEOTIDE SEQUENCE [LARGE SCALE GENOMIC DNA]</scope>
    <source>
        <strain evidence="7 8">IC-006</strain>
    </source>
</reference>
<dbReference type="GO" id="GO:0005524">
    <property type="term" value="F:ATP binding"/>
    <property type="evidence" value="ECO:0007669"/>
    <property type="project" value="UniProtKB-KW"/>
</dbReference>
<dbReference type="InterPro" id="IPR011009">
    <property type="entry name" value="Kinase-like_dom_sf"/>
</dbReference>
<keyword evidence="8" id="KW-1185">Reference proteome</keyword>
<dbReference type="SMART" id="SM00220">
    <property type="entry name" value="S_TKc"/>
    <property type="match status" value="1"/>
</dbReference>
<evidence type="ECO:0000256" key="5">
    <source>
        <dbReference type="ARBA" id="ARBA00037982"/>
    </source>
</evidence>
<evidence type="ECO:0000256" key="1">
    <source>
        <dbReference type="ARBA" id="ARBA00022679"/>
    </source>
</evidence>
<feature type="domain" description="Protein kinase" evidence="6">
    <location>
        <begin position="37"/>
        <end position="331"/>
    </location>
</feature>
<organism evidence="7 8">
    <name type="scientific">Sulfuracidifex tepidarius</name>
    <dbReference type="NCBI Taxonomy" id="1294262"/>
    <lineage>
        <taxon>Archaea</taxon>
        <taxon>Thermoproteota</taxon>
        <taxon>Thermoprotei</taxon>
        <taxon>Sulfolobales</taxon>
        <taxon>Sulfolobaceae</taxon>
        <taxon>Sulfuracidifex</taxon>
    </lineage>
</organism>
<dbReference type="InterPro" id="IPR050339">
    <property type="entry name" value="CC_SR_Kinase"/>
</dbReference>
<proteinExistence type="inferred from homology"/>
<keyword evidence="4" id="KW-0067">ATP-binding</keyword>
<dbReference type="SUPFAM" id="SSF56112">
    <property type="entry name" value="Protein kinase-like (PK-like)"/>
    <property type="match status" value="1"/>
</dbReference>
<dbReference type="GO" id="GO:0005737">
    <property type="term" value="C:cytoplasm"/>
    <property type="evidence" value="ECO:0007669"/>
    <property type="project" value="TreeGrafter"/>
</dbReference>
<dbReference type="Proteomes" id="UP000322983">
    <property type="component" value="Chromosome"/>
</dbReference>
<accession>A0A510DSW9</accession>
<evidence type="ECO:0000256" key="2">
    <source>
        <dbReference type="ARBA" id="ARBA00022741"/>
    </source>
</evidence>
<evidence type="ECO:0000259" key="6">
    <source>
        <dbReference type="PROSITE" id="PS50011"/>
    </source>
</evidence>
<evidence type="ECO:0000256" key="4">
    <source>
        <dbReference type="ARBA" id="ARBA00022840"/>
    </source>
</evidence>
<dbReference type="OrthoDB" id="41005at2157"/>
<dbReference type="RefSeq" id="WP_054846856.1">
    <property type="nucleotide sequence ID" value="NZ_AP018929.1"/>
</dbReference>
<dbReference type="AlphaFoldDB" id="A0A510DSW9"/>
<comment type="similarity">
    <text evidence="5">Belongs to the protein kinase superfamily. Ser/Thr protein kinase family. GCN2 subfamily.</text>
</comment>
<dbReference type="InterPro" id="IPR000719">
    <property type="entry name" value="Prot_kinase_dom"/>
</dbReference>
<dbReference type="PROSITE" id="PS00107">
    <property type="entry name" value="PROTEIN_KINASE_ATP"/>
    <property type="match status" value="1"/>
</dbReference>
<dbReference type="GeneID" id="41714390"/>
<dbReference type="PANTHER" id="PTHR11042">
    <property type="entry name" value="EUKARYOTIC TRANSLATION INITIATION FACTOR 2-ALPHA KINASE EIF2-ALPHA KINASE -RELATED"/>
    <property type="match status" value="1"/>
</dbReference>
<keyword evidence="3 7" id="KW-0418">Kinase</keyword>
<dbReference type="Pfam" id="PF00069">
    <property type="entry name" value="Pkinase"/>
    <property type="match status" value="1"/>
</dbReference>
<dbReference type="InterPro" id="IPR017441">
    <property type="entry name" value="Protein_kinase_ATP_BS"/>
</dbReference>
<keyword evidence="2" id="KW-0547">Nucleotide-binding</keyword>
<dbReference type="CDD" id="cd00180">
    <property type="entry name" value="PKc"/>
    <property type="match status" value="1"/>
</dbReference>
<dbReference type="KEGG" id="step:IC006_0543"/>
<dbReference type="InterPro" id="IPR008271">
    <property type="entry name" value="Ser/Thr_kinase_AS"/>
</dbReference>